<dbReference type="InterPro" id="IPR017452">
    <property type="entry name" value="GPCR_Rhodpsn_7TM"/>
</dbReference>
<comment type="subcellular location">
    <subcellularLocation>
        <location evidence="1">Cell membrane</location>
        <topology evidence="1">Multi-pass membrane protein</topology>
    </subcellularLocation>
</comment>
<dbReference type="PANTHER" id="PTHR24243:SF208">
    <property type="entry name" value="PYROKININ-1 RECEPTOR"/>
    <property type="match status" value="1"/>
</dbReference>
<dbReference type="PANTHER" id="PTHR24243">
    <property type="entry name" value="G-PROTEIN COUPLED RECEPTOR"/>
    <property type="match status" value="1"/>
</dbReference>
<evidence type="ECO:0000256" key="6">
    <source>
        <dbReference type="ARBA" id="ARBA00023040"/>
    </source>
</evidence>
<dbReference type="PRINTS" id="PR01565">
    <property type="entry name" value="NEUROMEDINUR"/>
</dbReference>
<dbReference type="GO" id="GO:0001607">
    <property type="term" value="F:neuromedin U receptor activity"/>
    <property type="evidence" value="ECO:0007669"/>
    <property type="project" value="InterPro"/>
</dbReference>
<evidence type="ECO:0000259" key="15">
    <source>
        <dbReference type="PROSITE" id="PS50262"/>
    </source>
</evidence>
<reference evidence="16" key="1">
    <citation type="submission" date="2020-11" db="EMBL/GenBank/DDBJ databases">
        <authorList>
            <person name="Tran Van P."/>
        </authorList>
    </citation>
    <scope>NUCLEOTIDE SEQUENCE</scope>
</reference>
<keyword evidence="17" id="KW-1185">Reference proteome</keyword>
<dbReference type="PROSITE" id="PS50262">
    <property type="entry name" value="G_PROTEIN_RECEP_F1_2"/>
    <property type="match status" value="1"/>
</dbReference>
<keyword evidence="9 12" id="KW-0675">Receptor</keyword>
<dbReference type="SUPFAM" id="SSF81321">
    <property type="entry name" value="Family A G protein-coupled receptor-like"/>
    <property type="match status" value="1"/>
</dbReference>
<evidence type="ECO:0000256" key="9">
    <source>
        <dbReference type="ARBA" id="ARBA00023170"/>
    </source>
</evidence>
<organism evidence="16">
    <name type="scientific">Medioppia subpectinata</name>
    <dbReference type="NCBI Taxonomy" id="1979941"/>
    <lineage>
        <taxon>Eukaryota</taxon>
        <taxon>Metazoa</taxon>
        <taxon>Ecdysozoa</taxon>
        <taxon>Arthropoda</taxon>
        <taxon>Chelicerata</taxon>
        <taxon>Arachnida</taxon>
        <taxon>Acari</taxon>
        <taxon>Acariformes</taxon>
        <taxon>Sarcoptiformes</taxon>
        <taxon>Oribatida</taxon>
        <taxon>Brachypylina</taxon>
        <taxon>Oppioidea</taxon>
        <taxon>Oppiidae</taxon>
        <taxon>Medioppia</taxon>
    </lineage>
</organism>
<dbReference type="GO" id="GO:0005886">
    <property type="term" value="C:plasma membrane"/>
    <property type="evidence" value="ECO:0007669"/>
    <property type="project" value="UniProtKB-SubCell"/>
</dbReference>
<sequence length="274" mass="30627">MNETTIVEINATEFDLSQYMGPVRDPLTTVIPMTIVYALILLTGVVGNVCTCVVIANNKYMHTATNYYLFSLAISDLLLLILGLPQELYLLWQKYPYVFGESVCILRGFTSEMSTNASILTITAFTVERYVAICHPLKAHTMSQLPRAIKSILIVWALGAICAIPVAWQFGIIYVPYSGRQLYDSAQCTVKQVIFKYGFEIATLVFFIIPITVISVLYVLIGVHLHRSSRQIRSGSKELSVSETNAGVDYQRHNSTSSAQHKQNASRRSVIKML</sequence>
<evidence type="ECO:0000313" key="17">
    <source>
        <dbReference type="Proteomes" id="UP000759131"/>
    </source>
</evidence>
<evidence type="ECO:0000256" key="11">
    <source>
        <dbReference type="ARBA" id="ARBA00023224"/>
    </source>
</evidence>
<evidence type="ECO:0000256" key="3">
    <source>
        <dbReference type="ARBA" id="ARBA00022475"/>
    </source>
</evidence>
<evidence type="ECO:0000256" key="12">
    <source>
        <dbReference type="RuleBase" id="RU000688"/>
    </source>
</evidence>
<dbReference type="AlphaFoldDB" id="A0A7R9KYQ4"/>
<accession>A0A7R9KYQ4</accession>
<evidence type="ECO:0000256" key="10">
    <source>
        <dbReference type="ARBA" id="ARBA00023180"/>
    </source>
</evidence>
<evidence type="ECO:0000256" key="7">
    <source>
        <dbReference type="ARBA" id="ARBA00023136"/>
    </source>
</evidence>
<feature type="compositionally biased region" description="Polar residues" evidence="13">
    <location>
        <begin position="253"/>
        <end position="267"/>
    </location>
</feature>
<dbReference type="Gene3D" id="1.20.1070.10">
    <property type="entry name" value="Rhodopsin 7-helix transmembrane proteins"/>
    <property type="match status" value="1"/>
</dbReference>
<evidence type="ECO:0000256" key="5">
    <source>
        <dbReference type="ARBA" id="ARBA00022989"/>
    </source>
</evidence>
<evidence type="ECO:0000256" key="4">
    <source>
        <dbReference type="ARBA" id="ARBA00022692"/>
    </source>
</evidence>
<dbReference type="Pfam" id="PF00001">
    <property type="entry name" value="7tm_1"/>
    <property type="match status" value="1"/>
</dbReference>
<gene>
    <name evidence="16" type="ORF">OSB1V03_LOCUS12303</name>
</gene>
<keyword evidence="11 12" id="KW-0807">Transducer</keyword>
<dbReference type="PROSITE" id="PS00237">
    <property type="entry name" value="G_PROTEIN_RECEP_F1_1"/>
    <property type="match status" value="1"/>
</dbReference>
<dbReference type="EMBL" id="OC864720">
    <property type="protein sequence ID" value="CAD7631894.1"/>
    <property type="molecule type" value="Genomic_DNA"/>
</dbReference>
<dbReference type="EMBL" id="CAJPIZ010010145">
    <property type="protein sequence ID" value="CAG2112324.1"/>
    <property type="molecule type" value="Genomic_DNA"/>
</dbReference>
<evidence type="ECO:0000256" key="1">
    <source>
        <dbReference type="ARBA" id="ARBA00004651"/>
    </source>
</evidence>
<evidence type="ECO:0000256" key="13">
    <source>
        <dbReference type="SAM" id="MobiDB-lite"/>
    </source>
</evidence>
<keyword evidence="10" id="KW-0325">Glycoprotein</keyword>
<feature type="domain" description="G-protein coupled receptors family 1 profile" evidence="15">
    <location>
        <begin position="47"/>
        <end position="274"/>
    </location>
</feature>
<evidence type="ECO:0000256" key="8">
    <source>
        <dbReference type="ARBA" id="ARBA00023157"/>
    </source>
</evidence>
<dbReference type="InterPro" id="IPR005390">
    <property type="entry name" value="NeuromedU_rcpt"/>
</dbReference>
<dbReference type="InterPro" id="IPR000276">
    <property type="entry name" value="GPCR_Rhodpsn"/>
</dbReference>
<evidence type="ECO:0000313" key="16">
    <source>
        <dbReference type="EMBL" id="CAD7631894.1"/>
    </source>
</evidence>
<protein>
    <recommendedName>
        <fullName evidence="15">G-protein coupled receptors family 1 profile domain-containing protein</fullName>
    </recommendedName>
</protein>
<proteinExistence type="inferred from homology"/>
<dbReference type="OrthoDB" id="5950040at2759"/>
<keyword evidence="6 12" id="KW-0297">G-protein coupled receptor</keyword>
<feature type="transmembrane region" description="Helical" evidence="14">
    <location>
        <begin position="67"/>
        <end position="85"/>
    </location>
</feature>
<feature type="non-terminal residue" evidence="16">
    <location>
        <position position="1"/>
    </location>
</feature>
<keyword evidence="8" id="KW-1015">Disulfide bond</keyword>
<feature type="transmembrane region" description="Helical" evidence="14">
    <location>
        <begin position="30"/>
        <end position="55"/>
    </location>
</feature>
<keyword evidence="7 14" id="KW-0472">Membrane</keyword>
<keyword evidence="4 12" id="KW-0812">Transmembrane</keyword>
<feature type="region of interest" description="Disordered" evidence="13">
    <location>
        <begin position="252"/>
        <end position="274"/>
    </location>
</feature>
<name>A0A7R9KYQ4_9ACAR</name>
<keyword evidence="5 14" id="KW-1133">Transmembrane helix</keyword>
<dbReference type="Proteomes" id="UP000759131">
    <property type="component" value="Unassembled WGS sequence"/>
</dbReference>
<feature type="transmembrane region" description="Helical" evidence="14">
    <location>
        <begin position="197"/>
        <end position="223"/>
    </location>
</feature>
<feature type="transmembrane region" description="Helical" evidence="14">
    <location>
        <begin position="115"/>
        <end position="132"/>
    </location>
</feature>
<comment type="similarity">
    <text evidence="2 12">Belongs to the G-protein coupled receptor 1 family.</text>
</comment>
<evidence type="ECO:0000256" key="14">
    <source>
        <dbReference type="SAM" id="Phobius"/>
    </source>
</evidence>
<evidence type="ECO:0000256" key="2">
    <source>
        <dbReference type="ARBA" id="ARBA00010663"/>
    </source>
</evidence>
<feature type="transmembrane region" description="Helical" evidence="14">
    <location>
        <begin position="153"/>
        <end position="177"/>
    </location>
</feature>
<dbReference type="PRINTS" id="PR00237">
    <property type="entry name" value="GPCRRHODOPSN"/>
</dbReference>
<keyword evidence="3" id="KW-1003">Cell membrane</keyword>